<dbReference type="Pfam" id="PF00226">
    <property type="entry name" value="DnaJ"/>
    <property type="match status" value="1"/>
</dbReference>
<sequence>MSESSDESILDGEDYYTFLNIPRDATDEDICNSYRRLSRLYHPDKHQHPDRKKEAEILFSKTKKAYEVLIDGHQRAIYDNLGVAGLATQGWEVVHRTKTPQEIREEYERLAREREERRLQARTNPKSSVSMTINATELFATGDDDTPYLDLRDIFGLPHIEISGMSLNQSIEAPLTSKDTAILSGQLSSHNGRGNGTLSCALRRVLSERGWAEVELGTGAGLSCSIKCFRSFYQGFFANAALQANVTPNGIRLGSIVTVANQLDQQTTAYLTWKLGTSNGLTTMVIRDTERLHAVASMHFGVPQSYVSMTYMHKMPDHEIKLKLTAKVGTFGGLLEYSVEKQVSLHSHFSATMSLGVPLGVQLRLRLRRASQTYTCNIVLCDDLLPAPIVYGTLLPLVGWVAIDRLIVKPFLDEQKRQNMARQRESNKVRISELKREAAAAVELMRETVKRNIDMEENKKGLVILKAMYGRLVSSEADQEEATDDVLNVTIQLQCLVKDSKLILQESSKCQLPGLYDTCPGEEKTLYVSYLFHALVHKVTIKDREGLRIPKQSHRVDQQ</sequence>
<feature type="domain" description="J" evidence="3">
    <location>
        <begin position="14"/>
        <end position="82"/>
    </location>
</feature>
<dbReference type="InterPro" id="IPR052243">
    <property type="entry name" value="Mito_inner_membrane_organizer"/>
</dbReference>
<dbReference type="SMART" id="SM00271">
    <property type="entry name" value="DnaJ"/>
    <property type="match status" value="1"/>
</dbReference>
<evidence type="ECO:0000256" key="1">
    <source>
        <dbReference type="ARBA" id="ARBA00023186"/>
    </source>
</evidence>
<dbReference type="Pfam" id="PF11875">
    <property type="entry name" value="DnaJ-like_C11_C"/>
    <property type="match status" value="1"/>
</dbReference>
<keyword evidence="2" id="KW-0175">Coiled coil</keyword>
<dbReference type="Gene3D" id="1.10.287.110">
    <property type="entry name" value="DnaJ domain"/>
    <property type="match status" value="1"/>
</dbReference>
<name>A0A6A7FM57_9CRUS</name>
<dbReference type="EMBL" id="IACT01000226">
    <property type="protein sequence ID" value="LAC19657.1"/>
    <property type="molecule type" value="mRNA"/>
</dbReference>
<dbReference type="InterPro" id="IPR024586">
    <property type="entry name" value="DnaJ-like_C11_C"/>
</dbReference>
<dbReference type="PROSITE" id="PS50076">
    <property type="entry name" value="DNAJ_2"/>
    <property type="match status" value="1"/>
</dbReference>
<dbReference type="InterPro" id="IPR055225">
    <property type="entry name" value="DNAJC11-like_beta-barrel"/>
</dbReference>
<organism evidence="4">
    <name type="scientific">Hirondellea gigas</name>
    <dbReference type="NCBI Taxonomy" id="1518452"/>
    <lineage>
        <taxon>Eukaryota</taxon>
        <taxon>Metazoa</taxon>
        <taxon>Ecdysozoa</taxon>
        <taxon>Arthropoda</taxon>
        <taxon>Crustacea</taxon>
        <taxon>Multicrustacea</taxon>
        <taxon>Malacostraca</taxon>
        <taxon>Eumalacostraca</taxon>
        <taxon>Peracarida</taxon>
        <taxon>Amphipoda</taxon>
        <taxon>Amphilochidea</taxon>
        <taxon>Lysianassida</taxon>
        <taxon>Lysianassidira</taxon>
        <taxon>Lysianassoidea</taxon>
        <taxon>Lysianassidae</taxon>
        <taxon>Hirondellea</taxon>
    </lineage>
</organism>
<evidence type="ECO:0000256" key="2">
    <source>
        <dbReference type="SAM" id="Coils"/>
    </source>
</evidence>
<dbReference type="InterPro" id="IPR036869">
    <property type="entry name" value="J_dom_sf"/>
</dbReference>
<feature type="coiled-coil region" evidence="2">
    <location>
        <begin position="417"/>
        <end position="451"/>
    </location>
</feature>
<keyword evidence="1" id="KW-0143">Chaperone</keyword>
<evidence type="ECO:0000259" key="3">
    <source>
        <dbReference type="PROSITE" id="PS50076"/>
    </source>
</evidence>
<protein>
    <submittedName>
        <fullName evidence="4">DnaJ-like protein subfamily C member 11</fullName>
    </submittedName>
</protein>
<dbReference type="SUPFAM" id="SSF46565">
    <property type="entry name" value="Chaperone J-domain"/>
    <property type="match status" value="1"/>
</dbReference>
<dbReference type="AlphaFoldDB" id="A0A6A7FM57"/>
<dbReference type="CDD" id="cd06257">
    <property type="entry name" value="DnaJ"/>
    <property type="match status" value="1"/>
</dbReference>
<dbReference type="InterPro" id="IPR001623">
    <property type="entry name" value="DnaJ_domain"/>
</dbReference>
<evidence type="ECO:0000313" key="4">
    <source>
        <dbReference type="EMBL" id="LAC19657.1"/>
    </source>
</evidence>
<dbReference type="PANTHER" id="PTHR44157:SF1">
    <property type="entry name" value="DNAJ HOMOLOG SUBFAMILY C MEMBER 11"/>
    <property type="match status" value="1"/>
</dbReference>
<dbReference type="GO" id="GO:0042407">
    <property type="term" value="P:cristae formation"/>
    <property type="evidence" value="ECO:0007669"/>
    <property type="project" value="TreeGrafter"/>
</dbReference>
<dbReference type="PANTHER" id="PTHR44157">
    <property type="entry name" value="DNAJ HOMOLOG SUBFAMILY C MEMBER 11"/>
    <property type="match status" value="1"/>
</dbReference>
<dbReference type="GO" id="GO:0005739">
    <property type="term" value="C:mitochondrion"/>
    <property type="evidence" value="ECO:0007669"/>
    <property type="project" value="GOC"/>
</dbReference>
<proteinExistence type="evidence at transcript level"/>
<dbReference type="PRINTS" id="PR00625">
    <property type="entry name" value="JDOMAIN"/>
</dbReference>
<accession>A0A6A7FM57</accession>
<dbReference type="Pfam" id="PF22774">
    <property type="entry name" value="DNAJC11_beta-barrel"/>
    <property type="match status" value="1"/>
</dbReference>
<reference evidence="4" key="1">
    <citation type="submission" date="2017-11" db="EMBL/GenBank/DDBJ databases">
        <title>The sensing device of the deep-sea amphipod.</title>
        <authorList>
            <person name="Kobayashi H."/>
            <person name="Nagahama T."/>
            <person name="Arai W."/>
            <person name="Sasagawa Y."/>
            <person name="Umeda M."/>
            <person name="Hayashi T."/>
            <person name="Nikaido I."/>
            <person name="Watanabe H."/>
            <person name="Oguri K."/>
            <person name="Kitazato H."/>
            <person name="Fujioka K."/>
            <person name="Kido Y."/>
            <person name="Takami H."/>
        </authorList>
    </citation>
    <scope>NUCLEOTIDE SEQUENCE</scope>
    <source>
        <tissue evidence="4">Whole body</tissue>
    </source>
</reference>